<keyword evidence="8 10" id="KW-0406">Ion transport</keyword>
<feature type="domain" description="Sodium/calcium exchanger membrane region" evidence="12">
    <location>
        <begin position="210"/>
        <end position="362"/>
    </location>
</feature>
<feature type="transmembrane region" description="Helical" evidence="10">
    <location>
        <begin position="210"/>
        <end position="229"/>
    </location>
</feature>
<dbReference type="InterPro" id="IPR004837">
    <property type="entry name" value="NaCa_Exmemb"/>
</dbReference>
<evidence type="ECO:0000256" key="7">
    <source>
        <dbReference type="ARBA" id="ARBA00022989"/>
    </source>
</evidence>
<feature type="region of interest" description="Disordered" evidence="11">
    <location>
        <begin position="1"/>
        <end position="20"/>
    </location>
</feature>
<evidence type="ECO:0000256" key="11">
    <source>
        <dbReference type="SAM" id="MobiDB-lite"/>
    </source>
</evidence>
<dbReference type="GO" id="GO:0015369">
    <property type="term" value="F:calcium:proton antiporter activity"/>
    <property type="evidence" value="ECO:0007669"/>
    <property type="project" value="UniProtKB-UniRule"/>
</dbReference>
<evidence type="ECO:0000256" key="8">
    <source>
        <dbReference type="ARBA" id="ARBA00023065"/>
    </source>
</evidence>
<dbReference type="Pfam" id="PF01699">
    <property type="entry name" value="Na_Ca_ex"/>
    <property type="match status" value="2"/>
</dbReference>
<feature type="transmembrane region" description="Helical" evidence="10">
    <location>
        <begin position="305"/>
        <end position="327"/>
    </location>
</feature>
<keyword evidence="10" id="KW-0050">Antiport</keyword>
<dbReference type="PANTHER" id="PTHR31503">
    <property type="entry name" value="VACUOLAR CALCIUM ION TRANSPORTER"/>
    <property type="match status" value="1"/>
</dbReference>
<dbReference type="GO" id="GO:0006874">
    <property type="term" value="P:intracellular calcium ion homeostasis"/>
    <property type="evidence" value="ECO:0007669"/>
    <property type="project" value="TreeGrafter"/>
</dbReference>
<evidence type="ECO:0000259" key="12">
    <source>
        <dbReference type="Pfam" id="PF01699"/>
    </source>
</evidence>
<dbReference type="GO" id="GO:0012505">
    <property type="term" value="C:endomembrane system"/>
    <property type="evidence" value="ECO:0007669"/>
    <property type="project" value="UniProtKB-SubCell"/>
</dbReference>
<feature type="transmembrane region" description="Helical" evidence="10">
    <location>
        <begin position="477"/>
        <end position="500"/>
    </location>
</feature>
<dbReference type="InterPro" id="IPR004713">
    <property type="entry name" value="CaH_exchang"/>
</dbReference>
<evidence type="ECO:0000256" key="5">
    <source>
        <dbReference type="ARBA" id="ARBA00022692"/>
    </source>
</evidence>
<dbReference type="InterPro" id="IPR004798">
    <property type="entry name" value="CAX-like"/>
</dbReference>
<dbReference type="AlphaFoldDB" id="A0A063C1R0"/>
<dbReference type="GO" id="GO:0000329">
    <property type="term" value="C:fungal-type vacuole membrane"/>
    <property type="evidence" value="ECO:0007669"/>
    <property type="project" value="TreeGrafter"/>
</dbReference>
<dbReference type="STRING" id="1159556.A0A063C1R0"/>
<feature type="compositionally biased region" description="Basic and acidic residues" evidence="11">
    <location>
        <begin position="93"/>
        <end position="105"/>
    </location>
</feature>
<feature type="transmembrane region" description="Helical" evidence="10">
    <location>
        <begin position="544"/>
        <end position="561"/>
    </location>
</feature>
<feature type="transmembrane region" description="Helical" evidence="10">
    <location>
        <begin position="339"/>
        <end position="360"/>
    </location>
</feature>
<name>A0A063C1R0_USTVR</name>
<feature type="transmembrane region" description="Helical" evidence="10">
    <location>
        <begin position="187"/>
        <end position="204"/>
    </location>
</feature>
<feature type="transmembrane region" description="Helical" evidence="10">
    <location>
        <begin position="437"/>
        <end position="457"/>
    </location>
</feature>
<feature type="compositionally biased region" description="Low complexity" evidence="11">
    <location>
        <begin position="68"/>
        <end position="81"/>
    </location>
</feature>
<comment type="subcellular location">
    <subcellularLocation>
        <location evidence="1">Endomembrane system</location>
        <topology evidence="1">Multi-pass membrane protein</topology>
    </subcellularLocation>
    <subcellularLocation>
        <location evidence="10">Vacuole membrane</location>
    </subcellularLocation>
</comment>
<evidence type="ECO:0000256" key="1">
    <source>
        <dbReference type="ARBA" id="ARBA00004127"/>
    </source>
</evidence>
<feature type="transmembrane region" description="Helical" evidence="10">
    <location>
        <begin position="268"/>
        <end position="293"/>
    </location>
</feature>
<keyword evidence="5 10" id="KW-0812">Transmembrane</keyword>
<evidence type="ECO:0000256" key="4">
    <source>
        <dbReference type="ARBA" id="ARBA00022568"/>
    </source>
</evidence>
<dbReference type="InterPro" id="IPR044880">
    <property type="entry name" value="NCX_ion-bd_dom_sf"/>
</dbReference>
<feature type="domain" description="Sodium/calcium exchanger membrane region" evidence="12">
    <location>
        <begin position="442"/>
        <end position="581"/>
    </location>
</feature>
<accession>A0A063C1R0</accession>
<feature type="compositionally biased region" description="Basic and acidic residues" evidence="11">
    <location>
        <begin position="45"/>
        <end position="62"/>
    </location>
</feature>
<comment type="similarity">
    <text evidence="2 10">Belongs to the Ca(2+):cation antiporter (CaCA) (TC 2.A.19) family.</text>
</comment>
<evidence type="ECO:0000256" key="3">
    <source>
        <dbReference type="ARBA" id="ARBA00022448"/>
    </source>
</evidence>
<dbReference type="Proteomes" id="UP000054053">
    <property type="component" value="Unassembled WGS sequence"/>
</dbReference>
<evidence type="ECO:0000256" key="9">
    <source>
        <dbReference type="ARBA" id="ARBA00023136"/>
    </source>
</evidence>
<keyword evidence="10" id="KW-0926">Vacuole</keyword>
<feature type="region of interest" description="Disordered" evidence="11">
    <location>
        <begin position="37"/>
        <end position="166"/>
    </location>
</feature>
<evidence type="ECO:0000313" key="13">
    <source>
        <dbReference type="EMBL" id="GAO16819.1"/>
    </source>
</evidence>
<sequence>MAVNHFKNKRAAHNINRNSGDNWNLFRHVSWSNRRETWSGGQLESQREEAGGNGDGHDDAARLTHVSTAPTTQRITTPTNPSNSDAVASSAKGSHEAEIADEKPTSHCSIDDAPLGGVRNRRADLDGPSVAADGPLGIPPVTTDDDDNNGKGKKNSKPEKGGMIRHVQPKEPFTVANQLQRTFLNSWINILMLAAPAGIAMHYAHVDGKAVFVVNFIAIIPLAAMLSFATEEVALRTGETLGGLINATFGNAVELIVAVIALKDNKVAIVQTSLIGSILSNLLLVMGFCFFFGGLRRQEQHFNHTVAQTAASLLALAVASVIVPSVFEVAAPNVGQDEIAKMSRGTAVILLVVYAAYLFFQLKTHQAVFNEESQKVPAKPWSTGGLGSGAVKQGLAMPSGLMGYGMPAQDENQRLSKMLMPRRRAEDDEDEEEDPQLHFFVALGTLLVSTVIIAFCAESMVGSIDDITQAGGLKEEFVGLILLPIVGNAAEHATAVTVAIKDKMDLAIGVAVGSSMQVALFLIPLLVVIGWGMGNINMDLSFDMFQVAVLFVAVLLTNYLIGDGKSHWLEGWLLMCLYAIIGVCAFCEFLTASLVVLFA</sequence>
<evidence type="ECO:0000256" key="2">
    <source>
        <dbReference type="ARBA" id="ARBA00008170"/>
    </source>
</evidence>
<keyword evidence="3 10" id="KW-0813">Transport</keyword>
<dbReference type="FunFam" id="1.20.1420.30:FF:000011">
    <property type="entry name" value="Vacuolar calcium ion transporter"/>
    <property type="match status" value="1"/>
</dbReference>
<dbReference type="HOGENOM" id="CLU_008721_4_0_1"/>
<dbReference type="Gene3D" id="1.20.1420.30">
    <property type="entry name" value="NCX, central ion-binding region"/>
    <property type="match status" value="2"/>
</dbReference>
<gene>
    <name evidence="13" type="ORF">UVI_02053590</name>
</gene>
<organism evidence="13 14">
    <name type="scientific">Ustilaginoidea virens</name>
    <name type="common">Rice false smut fungus</name>
    <name type="synonym">Villosiclava virens</name>
    <dbReference type="NCBI Taxonomy" id="1159556"/>
    <lineage>
        <taxon>Eukaryota</taxon>
        <taxon>Fungi</taxon>
        <taxon>Dikarya</taxon>
        <taxon>Ascomycota</taxon>
        <taxon>Pezizomycotina</taxon>
        <taxon>Sordariomycetes</taxon>
        <taxon>Hypocreomycetidae</taxon>
        <taxon>Hypocreales</taxon>
        <taxon>Clavicipitaceae</taxon>
        <taxon>Ustilaginoidea</taxon>
    </lineage>
</organism>
<keyword evidence="7 10" id="KW-1133">Transmembrane helix</keyword>
<dbReference type="PANTHER" id="PTHR31503:SF20">
    <property type="entry name" value="CA(2+)_H(+) EXCHANGER, PUTATIVE (EUROFUNG)-RELATED"/>
    <property type="match status" value="1"/>
</dbReference>
<proteinExistence type="inferred from homology"/>
<dbReference type="NCBIfam" id="TIGR00378">
    <property type="entry name" value="cax"/>
    <property type="match status" value="1"/>
</dbReference>
<evidence type="ECO:0000313" key="14">
    <source>
        <dbReference type="Proteomes" id="UP000054053"/>
    </source>
</evidence>
<feature type="transmembrane region" description="Helical" evidence="10">
    <location>
        <begin position="241"/>
        <end position="262"/>
    </location>
</feature>
<comment type="caution">
    <text evidence="13">The sequence shown here is derived from an EMBL/GenBank/DDBJ whole genome shotgun (WGS) entry which is preliminary data.</text>
</comment>
<evidence type="ECO:0000256" key="10">
    <source>
        <dbReference type="RuleBase" id="RU365028"/>
    </source>
</evidence>
<feature type="transmembrane region" description="Helical" evidence="10">
    <location>
        <begin position="573"/>
        <end position="598"/>
    </location>
</feature>
<evidence type="ECO:0000256" key="6">
    <source>
        <dbReference type="ARBA" id="ARBA00022837"/>
    </source>
</evidence>
<dbReference type="EMBL" id="BBTG02000042">
    <property type="protein sequence ID" value="GAO16819.1"/>
    <property type="molecule type" value="Genomic_DNA"/>
</dbReference>
<comment type="function">
    <text evidence="10">Has a role in promoting intracellular calcium ion sequestration via the exchange of calcium ions for hydrogen ions across the vacuolar membrane. Involved also in manganese ion homeostasis via its uptake into the vacuole.</text>
</comment>
<keyword evidence="4 10" id="KW-0109">Calcium transport</keyword>
<keyword evidence="9 10" id="KW-0472">Membrane</keyword>
<keyword evidence="6 10" id="KW-0106">Calcium</keyword>
<feature type="compositionally biased region" description="Basic residues" evidence="11">
    <location>
        <begin position="1"/>
        <end position="12"/>
    </location>
</feature>
<feature type="transmembrane region" description="Helical" evidence="10">
    <location>
        <begin position="507"/>
        <end position="532"/>
    </location>
</feature>
<protein>
    <recommendedName>
        <fullName evidence="10">Vacuolar calcium ion transporter</fullName>
    </recommendedName>
</protein>
<reference evidence="14" key="1">
    <citation type="journal article" date="2016" name="Genome Announc.">
        <title>Genome sequence of Ustilaginoidea virens IPU010, a rice pathogenic fungus causing false smut.</title>
        <authorList>
            <person name="Kumagai T."/>
            <person name="Ishii T."/>
            <person name="Terai G."/>
            <person name="Umemura M."/>
            <person name="Machida M."/>
            <person name="Asai K."/>
        </authorList>
    </citation>
    <scope>NUCLEOTIDE SEQUENCE [LARGE SCALE GENOMIC DNA]</scope>
    <source>
        <strain evidence="14">IPU010</strain>
    </source>
</reference>